<proteinExistence type="predicted"/>
<accession>A0AAN7WLK8</accession>
<sequence length="380" mass="43037">MPAECVHLEDYTTTMRGFTNSGLELMRVKVAESRNPLALLGHPPPRQLSHAERDYYERSIANMPSTIVTAMLSSKAMCEVSDHYWRHSSVPHVETRESPLQDDLPSRSNSQLLRLLSGLMSYLTGYHIEQNATEKDTTFTGSTVSSLLRQNADDTPRFHRFLELPPELRTQIYEYYIAPLTAERLHAPTMPPAARLCRQLRSEILPLFFAACTFDVHFIQKYDRTLRWVDPYSSDLYGPPRPAVQLAVNPLTAQFYHASDPVMLKRIRHLRICVPSLQESDDPALYLDDGSTRFHMSVWTVNIPNEGGAVQVSYRVVKLVDGPSFVRQSTAEGENVTQAIGKVLKPMLDREVGGFGRFGMREVYAIRRAVEVALINEVGE</sequence>
<gene>
    <name evidence="1" type="ORF">LTR97_004498</name>
</gene>
<dbReference type="Proteomes" id="UP001310594">
    <property type="component" value="Unassembled WGS sequence"/>
</dbReference>
<protein>
    <recommendedName>
        <fullName evidence="3">F-box domain-containing protein</fullName>
    </recommendedName>
</protein>
<evidence type="ECO:0000313" key="1">
    <source>
        <dbReference type="EMBL" id="KAK5701680.1"/>
    </source>
</evidence>
<organism evidence="1 2">
    <name type="scientific">Elasticomyces elasticus</name>
    <dbReference type="NCBI Taxonomy" id="574655"/>
    <lineage>
        <taxon>Eukaryota</taxon>
        <taxon>Fungi</taxon>
        <taxon>Dikarya</taxon>
        <taxon>Ascomycota</taxon>
        <taxon>Pezizomycotina</taxon>
        <taxon>Dothideomycetes</taxon>
        <taxon>Dothideomycetidae</taxon>
        <taxon>Mycosphaerellales</taxon>
        <taxon>Teratosphaeriaceae</taxon>
        <taxon>Elasticomyces</taxon>
    </lineage>
</organism>
<comment type="caution">
    <text evidence="1">The sequence shown here is derived from an EMBL/GenBank/DDBJ whole genome shotgun (WGS) entry which is preliminary data.</text>
</comment>
<dbReference type="AlphaFoldDB" id="A0AAN7WLK8"/>
<evidence type="ECO:0008006" key="3">
    <source>
        <dbReference type="Google" id="ProtNLM"/>
    </source>
</evidence>
<name>A0AAN7WLK8_9PEZI</name>
<dbReference type="EMBL" id="JAVRQU010000006">
    <property type="protein sequence ID" value="KAK5701680.1"/>
    <property type="molecule type" value="Genomic_DNA"/>
</dbReference>
<evidence type="ECO:0000313" key="2">
    <source>
        <dbReference type="Proteomes" id="UP001310594"/>
    </source>
</evidence>
<reference evidence="1" key="1">
    <citation type="submission" date="2023-08" db="EMBL/GenBank/DDBJ databases">
        <title>Black Yeasts Isolated from many extreme environments.</title>
        <authorList>
            <person name="Coleine C."/>
            <person name="Stajich J.E."/>
            <person name="Selbmann L."/>
        </authorList>
    </citation>
    <scope>NUCLEOTIDE SEQUENCE</scope>
    <source>
        <strain evidence="1">CCFEE 5810</strain>
    </source>
</reference>